<gene>
    <name evidence="2" type="ORF">H8B09_06320</name>
</gene>
<organism evidence="2 3">
    <name type="scientific">Paenibacillus terricola</name>
    <dbReference type="NCBI Taxonomy" id="2763503"/>
    <lineage>
        <taxon>Bacteria</taxon>
        <taxon>Bacillati</taxon>
        <taxon>Bacillota</taxon>
        <taxon>Bacilli</taxon>
        <taxon>Bacillales</taxon>
        <taxon>Paenibacillaceae</taxon>
        <taxon>Paenibacillus</taxon>
    </lineage>
</organism>
<evidence type="ECO:0000313" key="3">
    <source>
        <dbReference type="Proteomes" id="UP000609346"/>
    </source>
</evidence>
<feature type="region of interest" description="Disordered" evidence="1">
    <location>
        <begin position="77"/>
        <end position="97"/>
    </location>
</feature>
<dbReference type="EMBL" id="JACXZA010000001">
    <property type="protein sequence ID" value="MBD3918364.1"/>
    <property type="molecule type" value="Genomic_DNA"/>
</dbReference>
<sequence>MKKEHIVHFKVIHGKEAKEFRGLLFLEEDQEPNAEDYAHFLKEYGHEITGLIDPQNFIYEAMRDGETYKIDVLENHEKSSRDPEAEHLAKSFMKHDY</sequence>
<comment type="caution">
    <text evidence="2">The sequence shown here is derived from an EMBL/GenBank/DDBJ whole genome shotgun (WGS) entry which is preliminary data.</text>
</comment>
<name>A0ABR8MW34_9BACL</name>
<evidence type="ECO:0008006" key="4">
    <source>
        <dbReference type="Google" id="ProtNLM"/>
    </source>
</evidence>
<keyword evidence="3" id="KW-1185">Reference proteome</keyword>
<evidence type="ECO:0000313" key="2">
    <source>
        <dbReference type="EMBL" id="MBD3918364.1"/>
    </source>
</evidence>
<accession>A0ABR8MW34</accession>
<dbReference type="Proteomes" id="UP000609346">
    <property type="component" value="Unassembled WGS sequence"/>
</dbReference>
<evidence type="ECO:0000256" key="1">
    <source>
        <dbReference type="SAM" id="MobiDB-lite"/>
    </source>
</evidence>
<dbReference type="RefSeq" id="WP_191202559.1">
    <property type="nucleotide sequence ID" value="NZ_JACXZA010000001.1"/>
</dbReference>
<proteinExistence type="predicted"/>
<protein>
    <recommendedName>
        <fullName evidence="4">DUF1292 domain-containing protein</fullName>
    </recommendedName>
</protein>
<reference evidence="2 3" key="1">
    <citation type="submission" date="2020-09" db="EMBL/GenBank/DDBJ databases">
        <title>Paenibacillus sp. strain PR3 16S rRNA gene Genome sequencing and assembly.</title>
        <authorList>
            <person name="Kim J."/>
        </authorList>
    </citation>
    <scope>NUCLEOTIDE SEQUENCE [LARGE SCALE GENOMIC DNA]</scope>
    <source>
        <strain evidence="2 3">PR3</strain>
    </source>
</reference>